<feature type="domain" description="FAD dependent oxidoreductase" evidence="11">
    <location>
        <begin position="6"/>
        <end position="88"/>
    </location>
</feature>
<evidence type="ECO:0000313" key="13">
    <source>
        <dbReference type="EMBL" id="KRO62614.1"/>
    </source>
</evidence>
<accession>A0A0R2RJJ1</accession>
<gene>
    <name evidence="13" type="ORF">ABR82_01130</name>
</gene>
<evidence type="ECO:0000256" key="3">
    <source>
        <dbReference type="ARBA" id="ARBA00008802"/>
    </source>
</evidence>
<evidence type="ECO:0000256" key="2">
    <source>
        <dbReference type="ARBA" id="ARBA00004141"/>
    </source>
</evidence>
<evidence type="ECO:0000256" key="10">
    <source>
        <dbReference type="ARBA" id="ARBA00023136"/>
    </source>
</evidence>
<evidence type="ECO:0000256" key="7">
    <source>
        <dbReference type="ARBA" id="ARBA00022827"/>
    </source>
</evidence>
<name>A0A0R2RJJ1_9BACT</name>
<comment type="subcellular location">
    <subcellularLocation>
        <location evidence="2">Membrane</location>
        <topology evidence="2">Multi-pass membrane protein</topology>
    </subcellularLocation>
</comment>
<keyword evidence="5" id="KW-0285">Flavoprotein</keyword>
<dbReference type="PRINTS" id="PR00420">
    <property type="entry name" value="RNGMNOXGNASE"/>
</dbReference>
<dbReference type="EC" id="1.14.14.17" evidence="4"/>
<comment type="cofactor">
    <cofactor evidence="1">
        <name>FAD</name>
        <dbReference type="ChEBI" id="CHEBI:57692"/>
    </cofactor>
</comment>
<evidence type="ECO:0000259" key="11">
    <source>
        <dbReference type="Pfam" id="PF01266"/>
    </source>
</evidence>
<dbReference type="PANTHER" id="PTHR10835:SF0">
    <property type="entry name" value="SQUALENE MONOOXYGENASE"/>
    <property type="match status" value="1"/>
</dbReference>
<keyword evidence="8" id="KW-1133">Transmembrane helix</keyword>
<dbReference type="AlphaFoldDB" id="A0A0R2RJJ1"/>
<dbReference type="GO" id="GO:0016020">
    <property type="term" value="C:membrane"/>
    <property type="evidence" value="ECO:0007669"/>
    <property type="project" value="UniProtKB-SubCell"/>
</dbReference>
<dbReference type="Pfam" id="PF01266">
    <property type="entry name" value="DAO"/>
    <property type="match status" value="1"/>
</dbReference>
<feature type="domain" description="Squalene epoxidase" evidence="12">
    <location>
        <begin position="150"/>
        <end position="368"/>
    </location>
</feature>
<dbReference type="GO" id="GO:0004506">
    <property type="term" value="F:squalene monooxygenase activity"/>
    <property type="evidence" value="ECO:0007669"/>
    <property type="project" value="UniProtKB-EC"/>
</dbReference>
<dbReference type="Proteomes" id="UP000051269">
    <property type="component" value="Unassembled WGS sequence"/>
</dbReference>
<dbReference type="InterPro" id="IPR006076">
    <property type="entry name" value="FAD-dep_OxRdtase"/>
</dbReference>
<dbReference type="InterPro" id="IPR036188">
    <property type="entry name" value="FAD/NAD-bd_sf"/>
</dbReference>
<evidence type="ECO:0000256" key="1">
    <source>
        <dbReference type="ARBA" id="ARBA00001974"/>
    </source>
</evidence>
<dbReference type="InterPro" id="IPR013698">
    <property type="entry name" value="Squalene_epoxidase"/>
</dbReference>
<keyword evidence="10" id="KW-0472">Membrane</keyword>
<evidence type="ECO:0000256" key="9">
    <source>
        <dbReference type="ARBA" id="ARBA00023002"/>
    </source>
</evidence>
<organism evidence="13 14">
    <name type="scientific">Verrucomicrobia subdivision 6 bacterium BACL9 MAG-120507-bin52</name>
    <dbReference type="NCBI Taxonomy" id="1655590"/>
    <lineage>
        <taxon>Bacteria</taxon>
        <taxon>Pseudomonadati</taxon>
        <taxon>Verrucomicrobiota</taxon>
        <taxon>Verrucomicrobiia</taxon>
        <taxon>Verrucomicrobiales</taxon>
        <taxon>Verrucomicrobia subdivision 6</taxon>
    </lineage>
</organism>
<keyword evidence="7" id="KW-0274">FAD</keyword>
<dbReference type="InterPro" id="IPR040125">
    <property type="entry name" value="Squalene_monox"/>
</dbReference>
<dbReference type="GO" id="GO:0016126">
    <property type="term" value="P:sterol biosynthetic process"/>
    <property type="evidence" value="ECO:0007669"/>
    <property type="project" value="InterPro"/>
</dbReference>
<evidence type="ECO:0000256" key="4">
    <source>
        <dbReference type="ARBA" id="ARBA00012312"/>
    </source>
</evidence>
<protein>
    <recommendedName>
        <fullName evidence="4">squalene monooxygenase</fullName>
        <ecNumber evidence="4">1.14.14.17</ecNumber>
    </recommendedName>
</protein>
<keyword evidence="6" id="KW-0812">Transmembrane</keyword>
<dbReference type="Pfam" id="PF08491">
    <property type="entry name" value="SE"/>
    <property type="match status" value="1"/>
</dbReference>
<evidence type="ECO:0000256" key="5">
    <source>
        <dbReference type="ARBA" id="ARBA00022630"/>
    </source>
</evidence>
<reference evidence="13 14" key="1">
    <citation type="submission" date="2015-10" db="EMBL/GenBank/DDBJ databases">
        <title>Metagenome-Assembled Genomes uncover a global brackish microbiome.</title>
        <authorList>
            <person name="Hugerth L.W."/>
            <person name="Larsson J."/>
            <person name="Alneberg J."/>
            <person name="Lindh M.V."/>
            <person name="Legrand C."/>
            <person name="Pinhassi J."/>
            <person name="Andersson A.F."/>
        </authorList>
    </citation>
    <scope>NUCLEOTIDE SEQUENCE [LARGE SCALE GENOMIC DNA]</scope>
    <source>
        <strain evidence="13">BACL18 MAG-120507-bin52</strain>
    </source>
</reference>
<evidence type="ECO:0000256" key="8">
    <source>
        <dbReference type="ARBA" id="ARBA00022989"/>
    </source>
</evidence>
<comment type="caution">
    <text evidence="13">The sequence shown here is derived from an EMBL/GenBank/DDBJ whole genome shotgun (WGS) entry which is preliminary data.</text>
</comment>
<sequence length="424" mass="46637">MTAKSDIIVVGAGPAGCAVARAYALDGKKVVLLEAEAEGKSRKRFAGEWLHPQGVDALKSLGFDSITSMQGRPQGRGFVVYPGHGELPVKLDYVEGQRGLAFHHGDLVDEMRQIVAQTEGVTFRYGVRVGSVDDQGVTLESGERLEADRVVGADGRSSVVRRSLRGSGNHKAMSAMTGILLEGVKAPYPDYGHVFLGKPSFLLGYEIAPSVVRICVDVPLKYKAEMKDPEWLIAAIRDTLPPVWRQPCEEQIRGGHLRWQANHFLARADYGNGRRVLIGDAAGHTHPLTATGITNGLVDAMELVEKKNFAEFARSRRRACRVPELLSRALYDCFSKEDAFSQSLRRAVVSLWRNDEKERERTMGLLMGNGRSFLTFAGPFIRALIGAWRGRDQSTTIRADLASIASWIRLPMAYAMAGFIKPKS</sequence>
<proteinExistence type="inferred from homology"/>
<comment type="similarity">
    <text evidence="3">Belongs to the squalene monooxygenase family.</text>
</comment>
<evidence type="ECO:0000256" key="6">
    <source>
        <dbReference type="ARBA" id="ARBA00022692"/>
    </source>
</evidence>
<evidence type="ECO:0000313" key="14">
    <source>
        <dbReference type="Proteomes" id="UP000051269"/>
    </source>
</evidence>
<dbReference type="Gene3D" id="3.50.50.60">
    <property type="entry name" value="FAD/NAD(P)-binding domain"/>
    <property type="match status" value="1"/>
</dbReference>
<dbReference type="SUPFAM" id="SSF51905">
    <property type="entry name" value="FAD/NAD(P)-binding domain"/>
    <property type="match status" value="1"/>
</dbReference>
<dbReference type="PANTHER" id="PTHR10835">
    <property type="entry name" value="SQUALENE MONOOXYGENASE"/>
    <property type="match status" value="1"/>
</dbReference>
<dbReference type="GO" id="GO:0050660">
    <property type="term" value="F:flavin adenine dinucleotide binding"/>
    <property type="evidence" value="ECO:0007669"/>
    <property type="project" value="InterPro"/>
</dbReference>
<evidence type="ECO:0000259" key="12">
    <source>
        <dbReference type="Pfam" id="PF08491"/>
    </source>
</evidence>
<dbReference type="EMBL" id="LIBO01000052">
    <property type="protein sequence ID" value="KRO62614.1"/>
    <property type="molecule type" value="Genomic_DNA"/>
</dbReference>
<keyword evidence="9" id="KW-0560">Oxidoreductase</keyword>